<dbReference type="AlphaFoldDB" id="A0AA39MD97"/>
<evidence type="ECO:0000256" key="7">
    <source>
        <dbReference type="ARBA" id="ARBA00029700"/>
    </source>
</evidence>
<dbReference type="InterPro" id="IPR030231">
    <property type="entry name" value="Gpn2"/>
</dbReference>
<proteinExistence type="inferred from homology"/>
<evidence type="ECO:0000256" key="1">
    <source>
        <dbReference type="ARBA" id="ARBA00003181"/>
    </source>
</evidence>
<dbReference type="FunFam" id="3.40.50.300:FF:000338">
    <property type="entry name" value="GPN-loop GTPase 2"/>
    <property type="match status" value="1"/>
</dbReference>
<dbReference type="GO" id="GO:0005525">
    <property type="term" value="F:GTP binding"/>
    <property type="evidence" value="ECO:0007669"/>
    <property type="project" value="UniProtKB-KW"/>
</dbReference>
<keyword evidence="11" id="KW-1185">Reference proteome</keyword>
<evidence type="ECO:0000256" key="4">
    <source>
        <dbReference type="ARBA" id="ARBA00022741"/>
    </source>
</evidence>
<gene>
    <name evidence="10" type="ORF">QR680_011308</name>
</gene>
<comment type="similarity">
    <text evidence="2">Belongs to the GPN-loop GTPase family.</text>
</comment>
<comment type="function">
    <text evidence="1">Small GTPase required for proper localization of RNA polymerase II and III (RNAPII and RNAPIII). May act at an RNAP assembly step prior to nuclear import.</text>
</comment>
<evidence type="ECO:0000313" key="11">
    <source>
        <dbReference type="Proteomes" id="UP001175271"/>
    </source>
</evidence>
<dbReference type="SUPFAM" id="SSF52540">
    <property type="entry name" value="P-loop containing nucleoside triphosphate hydrolases"/>
    <property type="match status" value="1"/>
</dbReference>
<dbReference type="GO" id="GO:0005737">
    <property type="term" value="C:cytoplasm"/>
    <property type="evidence" value="ECO:0007669"/>
    <property type="project" value="TreeGrafter"/>
</dbReference>
<dbReference type="EMBL" id="JAUCMV010000001">
    <property type="protein sequence ID" value="KAK0429305.1"/>
    <property type="molecule type" value="Genomic_DNA"/>
</dbReference>
<protein>
    <recommendedName>
        <fullName evidence="3">GPN-loop GTPase 2</fullName>
    </recommendedName>
    <alternativeName>
        <fullName evidence="7">ATP-binding domain 1 family member B</fullName>
    </alternativeName>
</protein>
<name>A0AA39MD97_9BILA</name>
<dbReference type="PANTHER" id="PTHR21231">
    <property type="entry name" value="XPA-BINDING PROTEIN 1-RELATED"/>
    <property type="match status" value="1"/>
</dbReference>
<dbReference type="InterPro" id="IPR027417">
    <property type="entry name" value="P-loop_NTPase"/>
</dbReference>
<sequence length="772" mass="87235">MPMKYGQLVIGAPGAGKSTYCSGVTQILEQIKRPHISVNLDPANDTPPFQCDIDIRELITLDDAMSLLGLGPNGALIYCMRVLAKNTDWLKNRLSEKEGYVVVDMPGQLELYNSDDSVWKVIRDLEKWGYRLCAVHLSDSLYCCDPGKFVGVVLAALSVMVNLEMPQVNVLSKVDLLKSDDLPFRFDFFEEVPNLQYLVDCLDDNPFLSKYKSLNKEICEVIENFDLVNFLPLQVTSKESMIQYPQIPRKAGNPMTYPEVPPDSGRGTADDLDEHEVGRERSSSRSTVSNLNHRESNIYQMANRECDDEYGRLGTPSSGRSITLTSSVPSENASPATVSSPAGTDLETPSVTKKPDLSHIRQINRTAAQLRDMVANLDHADVMTARKREAYFAKLRDDLESDKARVEQEIRDEWNELERQKRLFEQRRKTASTENFGQSHFLRKENDELKLSNIEKVRRISELSVMSTKQREELVRLRDENERYKKRCSDLSKNNADLSSELAKMRTRLSAANKTIEDQAEILKQRVRKPPVDSIRNNRSCPTLSRPAPPRNVASERLSAVTPARKAEKPSTAKPEGPVAERPSSSDENESTRSLDQETPLSPSLNRERLACGCTKYSNGNGVFREWRHSDGTMVTMTQDPAIIELFAPNEIKLTFDAMGTVYVLLPDRTGFVLFSDGQCKIGRYLEDTVEGRGRFRVDDIKGIECYKYDEDGTIGWTGCGIALRCAPDWSKVVIGKVTQFNYVRGETVYVNHIDDSQTPRTKTLCFQHMFR</sequence>
<feature type="compositionally biased region" description="Polar residues" evidence="9">
    <location>
        <begin position="315"/>
        <end position="351"/>
    </location>
</feature>
<organism evidence="10 11">
    <name type="scientific">Steinernema hermaphroditum</name>
    <dbReference type="NCBI Taxonomy" id="289476"/>
    <lineage>
        <taxon>Eukaryota</taxon>
        <taxon>Metazoa</taxon>
        <taxon>Ecdysozoa</taxon>
        <taxon>Nematoda</taxon>
        <taxon>Chromadorea</taxon>
        <taxon>Rhabditida</taxon>
        <taxon>Tylenchina</taxon>
        <taxon>Panagrolaimomorpha</taxon>
        <taxon>Strongyloidoidea</taxon>
        <taxon>Steinernematidae</taxon>
        <taxon>Steinernema</taxon>
    </lineage>
</organism>
<feature type="region of interest" description="Disordered" evidence="9">
    <location>
        <begin position="522"/>
        <end position="602"/>
    </location>
</feature>
<dbReference type="Pfam" id="PF03029">
    <property type="entry name" value="ATP_bind_1"/>
    <property type="match status" value="1"/>
</dbReference>
<dbReference type="InterPro" id="IPR004130">
    <property type="entry name" value="Gpn"/>
</dbReference>
<evidence type="ECO:0000256" key="3">
    <source>
        <dbReference type="ARBA" id="ARBA00014588"/>
    </source>
</evidence>
<evidence type="ECO:0000256" key="5">
    <source>
        <dbReference type="ARBA" id="ARBA00022801"/>
    </source>
</evidence>
<evidence type="ECO:0000256" key="6">
    <source>
        <dbReference type="ARBA" id="ARBA00023134"/>
    </source>
</evidence>
<keyword evidence="4" id="KW-0547">Nucleotide-binding</keyword>
<evidence type="ECO:0000313" key="10">
    <source>
        <dbReference type="EMBL" id="KAK0429305.1"/>
    </source>
</evidence>
<accession>A0AA39MD97</accession>
<comment type="subunit">
    <text evidence="8">Heterodimers with GPN1 or GPN3. Binds to RNA polymerase II (RNAPII).</text>
</comment>
<dbReference type="Proteomes" id="UP001175271">
    <property type="component" value="Unassembled WGS sequence"/>
</dbReference>
<evidence type="ECO:0000256" key="8">
    <source>
        <dbReference type="ARBA" id="ARBA00046611"/>
    </source>
</evidence>
<comment type="caution">
    <text evidence="10">The sequence shown here is derived from an EMBL/GenBank/DDBJ whole genome shotgun (WGS) entry which is preliminary data.</text>
</comment>
<reference evidence="10" key="1">
    <citation type="submission" date="2023-06" db="EMBL/GenBank/DDBJ databases">
        <title>Genomic analysis of the entomopathogenic nematode Steinernema hermaphroditum.</title>
        <authorList>
            <person name="Schwarz E.M."/>
            <person name="Heppert J.K."/>
            <person name="Baniya A."/>
            <person name="Schwartz H.T."/>
            <person name="Tan C.-H."/>
            <person name="Antoshechkin I."/>
            <person name="Sternberg P.W."/>
            <person name="Goodrich-Blair H."/>
            <person name="Dillman A.R."/>
        </authorList>
    </citation>
    <scope>NUCLEOTIDE SEQUENCE</scope>
    <source>
        <strain evidence="10">PS9179</strain>
        <tissue evidence="10">Whole animal</tissue>
    </source>
</reference>
<evidence type="ECO:0000256" key="2">
    <source>
        <dbReference type="ARBA" id="ARBA00005290"/>
    </source>
</evidence>
<evidence type="ECO:0000256" key="9">
    <source>
        <dbReference type="SAM" id="MobiDB-lite"/>
    </source>
</evidence>
<feature type="region of interest" description="Disordered" evidence="9">
    <location>
        <begin position="247"/>
        <end position="357"/>
    </location>
</feature>
<dbReference type="CDD" id="cd17871">
    <property type="entry name" value="GPN2"/>
    <property type="match status" value="1"/>
</dbReference>
<keyword evidence="6" id="KW-0342">GTP-binding</keyword>
<dbReference type="Gene3D" id="3.40.50.300">
    <property type="entry name" value="P-loop containing nucleotide triphosphate hydrolases"/>
    <property type="match status" value="1"/>
</dbReference>
<dbReference type="PANTHER" id="PTHR21231:SF3">
    <property type="entry name" value="GPN-LOOP GTPASE 2"/>
    <property type="match status" value="1"/>
</dbReference>
<keyword evidence="5" id="KW-0378">Hydrolase</keyword>
<dbReference type="GO" id="GO:0003924">
    <property type="term" value="F:GTPase activity"/>
    <property type="evidence" value="ECO:0007669"/>
    <property type="project" value="TreeGrafter"/>
</dbReference>